<feature type="transmembrane region" description="Helical" evidence="4">
    <location>
        <begin position="12"/>
        <end position="31"/>
    </location>
</feature>
<feature type="domain" description="Cyclin N-terminal" evidence="5">
    <location>
        <begin position="90"/>
        <end position="170"/>
    </location>
</feature>
<accession>A0A835P9U4</accession>
<evidence type="ECO:0000256" key="3">
    <source>
        <dbReference type="SAM" id="MobiDB-lite"/>
    </source>
</evidence>
<dbReference type="GO" id="GO:0051301">
    <property type="term" value="P:cell division"/>
    <property type="evidence" value="ECO:0007669"/>
    <property type="project" value="UniProtKB-KW"/>
</dbReference>
<keyword evidence="1" id="KW-0132">Cell division</keyword>
<gene>
    <name evidence="6" type="ORF">HPP92_028744</name>
</gene>
<reference evidence="6 7" key="1">
    <citation type="journal article" date="2020" name="Nat. Food">
        <title>A phased Vanilla planifolia genome enables genetic improvement of flavour and production.</title>
        <authorList>
            <person name="Hasing T."/>
            <person name="Tang H."/>
            <person name="Brym M."/>
            <person name="Khazi F."/>
            <person name="Huang T."/>
            <person name="Chambers A.H."/>
        </authorList>
    </citation>
    <scope>NUCLEOTIDE SEQUENCE [LARGE SCALE GENOMIC DNA]</scope>
    <source>
        <tissue evidence="6">Leaf</tissue>
    </source>
</reference>
<dbReference type="SUPFAM" id="SSF47954">
    <property type="entry name" value="Cyclin-like"/>
    <property type="match status" value="1"/>
</dbReference>
<keyword evidence="4" id="KW-1133">Transmembrane helix</keyword>
<organism evidence="6 7">
    <name type="scientific">Vanilla planifolia</name>
    <name type="common">Vanilla</name>
    <dbReference type="NCBI Taxonomy" id="51239"/>
    <lineage>
        <taxon>Eukaryota</taxon>
        <taxon>Viridiplantae</taxon>
        <taxon>Streptophyta</taxon>
        <taxon>Embryophyta</taxon>
        <taxon>Tracheophyta</taxon>
        <taxon>Spermatophyta</taxon>
        <taxon>Magnoliopsida</taxon>
        <taxon>Liliopsida</taxon>
        <taxon>Asparagales</taxon>
        <taxon>Orchidaceae</taxon>
        <taxon>Vanilloideae</taxon>
        <taxon>Vanilleae</taxon>
        <taxon>Vanilla</taxon>
    </lineage>
</organism>
<dbReference type="PANTHER" id="PTHR10177">
    <property type="entry name" value="CYCLINS"/>
    <property type="match status" value="1"/>
</dbReference>
<sequence>MVLAMLRHSWRKVSVINIVILIVLVVVYAFACGFRNNKWMDNGEAYGQARMTKSRPSREPTHNGEALPLGSSMIGEVPTTEGEESTSPSVHAYYSFGTLSAYLSVNYLDRFLSAYELSIRTMPYEFVGIYMSNTCTNVSMQLIGNAKYVFEAKTIQRMELLVLSTLEWRMHYVTPFSFMDYFVHKFSNEFKPLEVAAAVALVVLDNANKLLIDNILNHYAYMVKDKVMKCYEVIQDMRLVEMRSSLVSKAPQTLVGVLDVTCLSYTSADTMTCSGYNSQSCAAVKRRRLNNPFI</sequence>
<evidence type="ECO:0000259" key="5">
    <source>
        <dbReference type="Pfam" id="PF00134"/>
    </source>
</evidence>
<protein>
    <recommendedName>
        <fullName evidence="5">Cyclin N-terminal domain-containing protein</fullName>
    </recommendedName>
</protein>
<name>A0A835P9U4_VANPL</name>
<evidence type="ECO:0000313" key="7">
    <source>
        <dbReference type="Proteomes" id="UP000636800"/>
    </source>
</evidence>
<dbReference type="Pfam" id="PF00134">
    <property type="entry name" value="Cyclin_N"/>
    <property type="match status" value="1"/>
</dbReference>
<proteinExistence type="predicted"/>
<keyword evidence="2" id="KW-0131">Cell cycle</keyword>
<dbReference type="InterPro" id="IPR039361">
    <property type="entry name" value="Cyclin"/>
</dbReference>
<evidence type="ECO:0000256" key="1">
    <source>
        <dbReference type="ARBA" id="ARBA00022618"/>
    </source>
</evidence>
<dbReference type="EMBL" id="JADCNL010000563">
    <property type="protein sequence ID" value="KAG0446622.1"/>
    <property type="molecule type" value="Genomic_DNA"/>
</dbReference>
<dbReference type="Proteomes" id="UP000636800">
    <property type="component" value="Unassembled WGS sequence"/>
</dbReference>
<comment type="caution">
    <text evidence="6">The sequence shown here is derived from an EMBL/GenBank/DDBJ whole genome shotgun (WGS) entry which is preliminary data.</text>
</comment>
<evidence type="ECO:0000256" key="2">
    <source>
        <dbReference type="ARBA" id="ARBA00023306"/>
    </source>
</evidence>
<dbReference type="Gene3D" id="1.10.472.10">
    <property type="entry name" value="Cyclin-like"/>
    <property type="match status" value="1"/>
</dbReference>
<evidence type="ECO:0000256" key="4">
    <source>
        <dbReference type="SAM" id="Phobius"/>
    </source>
</evidence>
<feature type="region of interest" description="Disordered" evidence="3">
    <location>
        <begin position="50"/>
        <end position="71"/>
    </location>
</feature>
<evidence type="ECO:0000313" key="6">
    <source>
        <dbReference type="EMBL" id="KAG0446622.1"/>
    </source>
</evidence>
<keyword evidence="4" id="KW-0812">Transmembrane</keyword>
<dbReference type="InterPro" id="IPR036915">
    <property type="entry name" value="Cyclin-like_sf"/>
</dbReference>
<keyword evidence="4" id="KW-0472">Membrane</keyword>
<dbReference type="InterPro" id="IPR006671">
    <property type="entry name" value="Cyclin_N"/>
</dbReference>
<dbReference type="AlphaFoldDB" id="A0A835P9U4"/>
<keyword evidence="7" id="KW-1185">Reference proteome</keyword>